<gene>
    <name evidence="2" type="ORF">AVDCRST_MAG03-1901</name>
</gene>
<proteinExistence type="predicted"/>
<accession>A0A6J4PBS5</accession>
<evidence type="ECO:0000313" key="2">
    <source>
        <dbReference type="EMBL" id="CAA9411510.1"/>
    </source>
</evidence>
<feature type="region of interest" description="Disordered" evidence="1">
    <location>
        <begin position="1"/>
        <end position="28"/>
    </location>
</feature>
<reference evidence="2" key="1">
    <citation type="submission" date="2020-02" db="EMBL/GenBank/DDBJ databases">
        <authorList>
            <person name="Meier V. D."/>
        </authorList>
    </citation>
    <scope>NUCLEOTIDE SEQUENCE</scope>
    <source>
        <strain evidence="2">AVDCRST_MAG03</strain>
    </source>
</reference>
<sequence>APHHATRPRVHEPRLGARRGGLRVPRGRDRTLVRRRDRRCVRRHRGRRRGGTGARLL</sequence>
<feature type="non-terminal residue" evidence="2">
    <location>
        <position position="1"/>
    </location>
</feature>
<evidence type="ECO:0000256" key="1">
    <source>
        <dbReference type="SAM" id="MobiDB-lite"/>
    </source>
</evidence>
<name>A0A6J4PBS5_9ACTN</name>
<dbReference type="EMBL" id="CADCUT010000117">
    <property type="protein sequence ID" value="CAA9411510.1"/>
    <property type="molecule type" value="Genomic_DNA"/>
</dbReference>
<organism evidence="2">
    <name type="scientific">uncultured Rubrobacteraceae bacterium</name>
    <dbReference type="NCBI Taxonomy" id="349277"/>
    <lineage>
        <taxon>Bacteria</taxon>
        <taxon>Bacillati</taxon>
        <taxon>Actinomycetota</taxon>
        <taxon>Rubrobacteria</taxon>
        <taxon>Rubrobacterales</taxon>
        <taxon>Rubrobacteraceae</taxon>
        <taxon>environmental samples</taxon>
    </lineage>
</organism>
<protein>
    <submittedName>
        <fullName evidence="2">Uncharacterized protein</fullName>
    </submittedName>
</protein>
<feature type="non-terminal residue" evidence="2">
    <location>
        <position position="57"/>
    </location>
</feature>
<dbReference type="AlphaFoldDB" id="A0A6J4PBS5"/>